<feature type="domain" description="DUF6594" evidence="3">
    <location>
        <begin position="41"/>
        <end position="301"/>
    </location>
</feature>
<keyword evidence="2" id="KW-0812">Transmembrane</keyword>
<dbReference type="InterPro" id="IPR046529">
    <property type="entry name" value="DUF6594"/>
</dbReference>
<sequence>MEHHAAEEGRQTREQVASETTGRPSDEFEYYDKYNGVQGGWPEFAHRQHYEHNRSIHRHFGDTRERLILDHEVRIHLLKCELDSLDKTDANMYPSIIRGLSYYESSSINTDDAMLERLTKRRELMDELHDILPKYDELLFHQERLRSLPRISRPEHEDYVEQVERHNLLDKPARGFLYYPDDFVTTRVERAHGSFEWLLYGDSWLYSFLRKWFLSKKRDDGAEYISKDRLRTISISVIVCLTLGLLFTPMLILLLAPINKWQSALVVGFFGVVSATGMSSLPRIKTVEVFIAMSAYMAVLVTFLANLSGQCQCG</sequence>
<feature type="compositionally biased region" description="Polar residues" evidence="1">
    <location>
        <begin position="14"/>
        <end position="23"/>
    </location>
</feature>
<evidence type="ECO:0000256" key="2">
    <source>
        <dbReference type="SAM" id="Phobius"/>
    </source>
</evidence>
<evidence type="ECO:0000313" key="5">
    <source>
        <dbReference type="Proteomes" id="UP001301769"/>
    </source>
</evidence>
<evidence type="ECO:0000259" key="3">
    <source>
        <dbReference type="Pfam" id="PF20237"/>
    </source>
</evidence>
<feature type="transmembrane region" description="Helical" evidence="2">
    <location>
        <begin position="233"/>
        <end position="255"/>
    </location>
</feature>
<evidence type="ECO:0000256" key="1">
    <source>
        <dbReference type="SAM" id="MobiDB-lite"/>
    </source>
</evidence>
<feature type="region of interest" description="Disordered" evidence="1">
    <location>
        <begin position="1"/>
        <end position="27"/>
    </location>
</feature>
<proteinExistence type="predicted"/>
<gene>
    <name evidence="4" type="ORF">QBC37DRAFT_374116</name>
</gene>
<feature type="transmembrane region" description="Helical" evidence="2">
    <location>
        <begin position="261"/>
        <end position="282"/>
    </location>
</feature>
<feature type="compositionally biased region" description="Basic and acidic residues" evidence="1">
    <location>
        <begin position="1"/>
        <end position="13"/>
    </location>
</feature>
<name>A0AAN7B747_9PEZI</name>
<dbReference type="PANTHER" id="PTHR34502">
    <property type="entry name" value="DUF6594 DOMAIN-CONTAINING PROTEIN-RELATED"/>
    <property type="match status" value="1"/>
</dbReference>
<keyword evidence="2" id="KW-0472">Membrane</keyword>
<reference evidence="4" key="1">
    <citation type="journal article" date="2023" name="Mol. Phylogenet. Evol.">
        <title>Genome-scale phylogeny and comparative genomics of the fungal order Sordariales.</title>
        <authorList>
            <person name="Hensen N."/>
            <person name="Bonometti L."/>
            <person name="Westerberg I."/>
            <person name="Brannstrom I.O."/>
            <person name="Guillou S."/>
            <person name="Cros-Aarteil S."/>
            <person name="Calhoun S."/>
            <person name="Haridas S."/>
            <person name="Kuo A."/>
            <person name="Mondo S."/>
            <person name="Pangilinan J."/>
            <person name="Riley R."/>
            <person name="LaButti K."/>
            <person name="Andreopoulos B."/>
            <person name="Lipzen A."/>
            <person name="Chen C."/>
            <person name="Yan M."/>
            <person name="Daum C."/>
            <person name="Ng V."/>
            <person name="Clum A."/>
            <person name="Steindorff A."/>
            <person name="Ohm R.A."/>
            <person name="Martin F."/>
            <person name="Silar P."/>
            <person name="Natvig D.O."/>
            <person name="Lalanne C."/>
            <person name="Gautier V."/>
            <person name="Ament-Velasquez S.L."/>
            <person name="Kruys A."/>
            <person name="Hutchinson M.I."/>
            <person name="Powell A.J."/>
            <person name="Barry K."/>
            <person name="Miller A.N."/>
            <person name="Grigoriev I.V."/>
            <person name="Debuchy R."/>
            <person name="Gladieux P."/>
            <person name="Hiltunen Thoren M."/>
            <person name="Johannesson H."/>
        </authorList>
    </citation>
    <scope>NUCLEOTIDE SEQUENCE</scope>
    <source>
        <strain evidence="4">PSN293</strain>
    </source>
</reference>
<dbReference type="AlphaFoldDB" id="A0AAN7B747"/>
<keyword evidence="5" id="KW-1185">Reference proteome</keyword>
<protein>
    <recommendedName>
        <fullName evidence="3">DUF6594 domain-containing protein</fullName>
    </recommendedName>
</protein>
<organism evidence="4 5">
    <name type="scientific">Rhypophila decipiens</name>
    <dbReference type="NCBI Taxonomy" id="261697"/>
    <lineage>
        <taxon>Eukaryota</taxon>
        <taxon>Fungi</taxon>
        <taxon>Dikarya</taxon>
        <taxon>Ascomycota</taxon>
        <taxon>Pezizomycotina</taxon>
        <taxon>Sordariomycetes</taxon>
        <taxon>Sordariomycetidae</taxon>
        <taxon>Sordariales</taxon>
        <taxon>Naviculisporaceae</taxon>
        <taxon>Rhypophila</taxon>
    </lineage>
</organism>
<comment type="caution">
    <text evidence="4">The sequence shown here is derived from an EMBL/GenBank/DDBJ whole genome shotgun (WGS) entry which is preliminary data.</text>
</comment>
<dbReference type="PANTHER" id="PTHR34502:SF5">
    <property type="entry name" value="DUF6594 DOMAIN-CONTAINING PROTEIN"/>
    <property type="match status" value="1"/>
</dbReference>
<reference evidence="4" key="2">
    <citation type="submission" date="2023-05" db="EMBL/GenBank/DDBJ databases">
        <authorList>
            <consortium name="Lawrence Berkeley National Laboratory"/>
            <person name="Steindorff A."/>
            <person name="Hensen N."/>
            <person name="Bonometti L."/>
            <person name="Westerberg I."/>
            <person name="Brannstrom I.O."/>
            <person name="Guillou S."/>
            <person name="Cros-Aarteil S."/>
            <person name="Calhoun S."/>
            <person name="Haridas S."/>
            <person name="Kuo A."/>
            <person name="Mondo S."/>
            <person name="Pangilinan J."/>
            <person name="Riley R."/>
            <person name="Labutti K."/>
            <person name="Andreopoulos B."/>
            <person name="Lipzen A."/>
            <person name="Chen C."/>
            <person name="Yanf M."/>
            <person name="Daum C."/>
            <person name="Ng V."/>
            <person name="Clum A."/>
            <person name="Ohm R."/>
            <person name="Martin F."/>
            <person name="Silar P."/>
            <person name="Natvig D."/>
            <person name="Lalanne C."/>
            <person name="Gautier V."/>
            <person name="Ament-Velasquez S.L."/>
            <person name="Kruys A."/>
            <person name="Hutchinson M.I."/>
            <person name="Powell A.J."/>
            <person name="Barry K."/>
            <person name="Miller A.N."/>
            <person name="Grigoriev I.V."/>
            <person name="Debuchy R."/>
            <person name="Gladieux P."/>
            <person name="Thoren M.H."/>
            <person name="Johannesson H."/>
        </authorList>
    </citation>
    <scope>NUCLEOTIDE SEQUENCE</scope>
    <source>
        <strain evidence="4">PSN293</strain>
    </source>
</reference>
<dbReference type="EMBL" id="MU858110">
    <property type="protein sequence ID" value="KAK4213323.1"/>
    <property type="molecule type" value="Genomic_DNA"/>
</dbReference>
<feature type="transmembrane region" description="Helical" evidence="2">
    <location>
        <begin position="289"/>
        <end position="307"/>
    </location>
</feature>
<dbReference type="Proteomes" id="UP001301769">
    <property type="component" value="Unassembled WGS sequence"/>
</dbReference>
<keyword evidence="2" id="KW-1133">Transmembrane helix</keyword>
<evidence type="ECO:0000313" key="4">
    <source>
        <dbReference type="EMBL" id="KAK4213323.1"/>
    </source>
</evidence>
<dbReference type="Pfam" id="PF20237">
    <property type="entry name" value="DUF6594"/>
    <property type="match status" value="1"/>
</dbReference>
<accession>A0AAN7B747</accession>